<keyword evidence="4" id="KW-1185">Reference proteome</keyword>
<dbReference type="EMBL" id="AZHE01000007">
    <property type="protein sequence ID" value="KHN98444.1"/>
    <property type="molecule type" value="Genomic_DNA"/>
</dbReference>
<name>A0A0B2WXX3_METAS</name>
<evidence type="ECO:0000259" key="2">
    <source>
        <dbReference type="Pfam" id="PF24883"/>
    </source>
</evidence>
<dbReference type="AlphaFoldDB" id="A0A0B2WXX3"/>
<dbReference type="STRING" id="1081103.A0A0B2WXX3"/>
<dbReference type="InterPro" id="IPR056884">
    <property type="entry name" value="NPHP3-like_N"/>
</dbReference>
<dbReference type="OrthoDB" id="20872at2759"/>
<dbReference type="HOGENOM" id="CLU_000288_34_7_1"/>
<organism evidence="3 4">
    <name type="scientific">Metarhizium album (strain ARSEF 1941)</name>
    <dbReference type="NCBI Taxonomy" id="1081103"/>
    <lineage>
        <taxon>Eukaryota</taxon>
        <taxon>Fungi</taxon>
        <taxon>Dikarya</taxon>
        <taxon>Ascomycota</taxon>
        <taxon>Pezizomycotina</taxon>
        <taxon>Sordariomycetes</taxon>
        <taxon>Hypocreomycetidae</taxon>
        <taxon>Hypocreales</taxon>
        <taxon>Clavicipitaceae</taxon>
        <taxon>Metarhizium</taxon>
    </lineage>
</organism>
<evidence type="ECO:0000256" key="1">
    <source>
        <dbReference type="ARBA" id="ARBA00022737"/>
    </source>
</evidence>
<protein>
    <recommendedName>
        <fullName evidence="2">Nephrocystin 3-like N-terminal domain-containing protein</fullName>
    </recommendedName>
</protein>
<proteinExistence type="predicted"/>
<dbReference type="Proteomes" id="UP000030816">
    <property type="component" value="Unassembled WGS sequence"/>
</dbReference>
<accession>A0A0B2WXX3</accession>
<comment type="caution">
    <text evidence="3">The sequence shown here is derived from an EMBL/GenBank/DDBJ whole genome shotgun (WGS) entry which is preliminary data.</text>
</comment>
<dbReference type="RefSeq" id="XP_040679510.1">
    <property type="nucleotide sequence ID" value="XM_040822367.1"/>
</dbReference>
<evidence type="ECO:0000313" key="3">
    <source>
        <dbReference type="EMBL" id="KHN98444.1"/>
    </source>
</evidence>
<sequence>MGRIDGVPPILKPNFQKVAQSAGFKIEQCAGYGSVRKLQQSTLLTVTIEGSRFLAKSCQNMSVYELATEVKTVPTIMKNPCTSSKRLFLKAQTVRGAAHAHAMCIENTWTASILRTPGPSTPSSIKIEASDNKDSEWEMLSQRANEVVKKRQPDLIVDFEEHLAKTTNIEALCVEKDVLSNPESAQKIVNRLQAGRSEKQWRVEIMGKNVSLLSAGSVQQEAMLKGFGSVCDIQMYWRSDKEKIAKSSSGGRGAGLPGALSKLLSQVFEYQARFICHLSKSQLSRAWEKAVGSNNWASLQSLAMTSHEACKGCVIRGQDEAVQANMALQLDHMERSCQIEEKILNTLREAEQEKWQSDLLHNLVSEAPTYERDKNFNKDRVKGACEWVFKDLTFCKWRDNTSSSLIWTSAGPGCGESVLSRALLDERHLANSNVVEVTSSNVISRTVSSYVCYFFFKDADALRIKATNALCAILHQLFCSASGKLLIGHAESSHRKYGKSLKTNFSELWRIFKACAESPCVHGIVCVLDAMHEGGMESRNELFQHLRRFCNNEDELKSSKIKFLLTGRPYDDLENELRPLETQSHAAYIRYDGDDKFEEIGQDIDLVVDAKMENLGRHITNEDDRSRIRQRLKGMDNCT</sequence>
<dbReference type="Pfam" id="PF24883">
    <property type="entry name" value="NPHP3_N"/>
    <property type="match status" value="1"/>
</dbReference>
<keyword evidence="1" id="KW-0677">Repeat</keyword>
<gene>
    <name evidence="3" type="ORF">MAM_03568</name>
</gene>
<evidence type="ECO:0000313" key="4">
    <source>
        <dbReference type="Proteomes" id="UP000030816"/>
    </source>
</evidence>
<reference evidence="3 4" key="1">
    <citation type="journal article" date="2014" name="Proc. Natl. Acad. Sci. U.S.A.">
        <title>Trajectory and genomic determinants of fungal-pathogen speciation and host adaptation.</title>
        <authorList>
            <person name="Hu X."/>
            <person name="Xiao G."/>
            <person name="Zheng P."/>
            <person name="Shang Y."/>
            <person name="Su Y."/>
            <person name="Zhang X."/>
            <person name="Liu X."/>
            <person name="Zhan S."/>
            <person name="St Leger R.J."/>
            <person name="Wang C."/>
        </authorList>
    </citation>
    <scope>NUCLEOTIDE SEQUENCE [LARGE SCALE GENOMIC DNA]</scope>
    <source>
        <strain evidence="3 4">ARSEF 1941</strain>
    </source>
</reference>
<dbReference type="PANTHER" id="PTHR10039:SF14">
    <property type="entry name" value="NACHT DOMAIN-CONTAINING PROTEIN"/>
    <property type="match status" value="1"/>
</dbReference>
<dbReference type="PANTHER" id="PTHR10039">
    <property type="entry name" value="AMELOGENIN"/>
    <property type="match status" value="1"/>
</dbReference>
<feature type="domain" description="Nephrocystin 3-like N-terminal" evidence="2">
    <location>
        <begin position="383"/>
        <end position="568"/>
    </location>
</feature>
<dbReference type="GeneID" id="63738023"/>